<dbReference type="EMBL" id="JAZAVJ010000059">
    <property type="protein sequence ID" value="KAK7417289.1"/>
    <property type="molecule type" value="Genomic_DNA"/>
</dbReference>
<comment type="caution">
    <text evidence="2">The sequence shown here is derived from an EMBL/GenBank/DDBJ whole genome shotgun (WGS) entry which is preliminary data.</text>
</comment>
<protein>
    <submittedName>
        <fullName evidence="2">Uncharacterized protein</fullName>
    </submittedName>
</protein>
<keyword evidence="3" id="KW-1185">Reference proteome</keyword>
<evidence type="ECO:0000313" key="3">
    <source>
        <dbReference type="Proteomes" id="UP001498476"/>
    </source>
</evidence>
<evidence type="ECO:0000313" key="2">
    <source>
        <dbReference type="EMBL" id="KAK7417289.1"/>
    </source>
</evidence>
<feature type="region of interest" description="Disordered" evidence="1">
    <location>
        <begin position="557"/>
        <end position="576"/>
    </location>
</feature>
<gene>
    <name evidence="2" type="ORF">QQX98_004723</name>
</gene>
<sequence>MSPSQKLPEEWGPIATIVSNVLPTESLQSAGTGLLKEFLLLDPNASSLLTDQMGVAPLYHDPNVNGEVENRRDQWRDTPPFFPLCLEWEGRYTHIPYETWSLKDMAVDMKIPKKLRYGIDPEHDLSSMDLDHRLLSGRVLILPQPNFSLKAKVEQLFDQTPEDILEKHLELEKRNTLRENLDKLALFLAPLSGLVDYLTTKTAGSHFKPTVRPPGEANMPITGAPKATADAKFKGDILKLIGDETHMTPYSTLAHPLDAEHTLFKPVTHGQFRFTKLNIIDKFGQVVHAIDPILNKDPGKPVYPCLSEFYQPQVLKENGQHKTSNTVVLSRQGRQNQGEGSLEAPVNEWENPIWGWVLINYANLGLQFFLHDGSFYREVRFGGPKGTQTSPAWLPFQPLKVDPKDPIKGDPVKAAKMRQLDILIGKMDDREYLQEFVDIITDAMQNSPAAPTAYAEFLNAIISKPLALINMGLSLELAVDALKSESLSEATPTKPPPVLLDGTDETQYKFPVKIGDRERIFDGLVAYFHPEATPTAASQLNLDKFFTFSKEDFSSNKPGLDPDVTTTQADEKKKTKHREAINAHPYPTLTPFWIPPMTEQATEKEPDTPTWNADYVRQHTLQRNSKLSVFGALIDPFLSIHLFSSILPITSLTLPPWTWQQAMQKMAAFFHIGLLIVTENVPDFDVKKQLSTDTYNNFDDPSLLVQTAPVGIPALQSGDWAWLQPYIDPQRNKKVPKDELDGRAFMPLAMRPLDEKPRFEEGPCTALEGYLQLRKPIVTPRVDGKK</sequence>
<dbReference type="Proteomes" id="UP001498476">
    <property type="component" value="Unassembled WGS sequence"/>
</dbReference>
<name>A0ABR1H8S1_9HYPO</name>
<accession>A0ABR1H8S1</accession>
<organism evidence="2 3">
    <name type="scientific">Neonectria punicea</name>
    <dbReference type="NCBI Taxonomy" id="979145"/>
    <lineage>
        <taxon>Eukaryota</taxon>
        <taxon>Fungi</taxon>
        <taxon>Dikarya</taxon>
        <taxon>Ascomycota</taxon>
        <taxon>Pezizomycotina</taxon>
        <taxon>Sordariomycetes</taxon>
        <taxon>Hypocreomycetidae</taxon>
        <taxon>Hypocreales</taxon>
        <taxon>Nectriaceae</taxon>
        <taxon>Neonectria</taxon>
    </lineage>
</organism>
<proteinExistence type="predicted"/>
<evidence type="ECO:0000256" key="1">
    <source>
        <dbReference type="SAM" id="MobiDB-lite"/>
    </source>
</evidence>
<reference evidence="2 3" key="1">
    <citation type="journal article" date="2025" name="Microbiol. Resour. Announc.">
        <title>Draft genome sequences for Neonectria magnoliae and Neonectria punicea, canker pathogens of Liriodendron tulipifera and Acer saccharum in West Virginia.</title>
        <authorList>
            <person name="Petronek H.M."/>
            <person name="Kasson M.T."/>
            <person name="Metheny A.M."/>
            <person name="Stauder C.M."/>
            <person name="Lovett B."/>
            <person name="Lynch S.C."/>
            <person name="Garnas J.R."/>
            <person name="Kasson L.R."/>
            <person name="Stajich J.E."/>
        </authorList>
    </citation>
    <scope>NUCLEOTIDE SEQUENCE [LARGE SCALE GENOMIC DNA]</scope>
    <source>
        <strain evidence="2 3">NRRL 64653</strain>
    </source>
</reference>